<evidence type="ECO:0000313" key="1">
    <source>
        <dbReference type="EMBL" id="CAN73744.1"/>
    </source>
</evidence>
<proteinExistence type="predicted"/>
<protein>
    <submittedName>
        <fullName evidence="1">Uncharacterized protein</fullName>
    </submittedName>
</protein>
<reference evidence="1" key="1">
    <citation type="journal article" date="2007" name="PLoS ONE">
        <title>The first genome sequence of an elite grapevine cultivar (Pinot noir Vitis vinifera L.): coping with a highly heterozygous genome.</title>
        <authorList>
            <person name="Velasco R."/>
            <person name="Zharkikh A."/>
            <person name="Troggio M."/>
            <person name="Cartwright D.A."/>
            <person name="Cestaro A."/>
            <person name="Pruss D."/>
            <person name="Pindo M."/>
            <person name="FitzGerald L.M."/>
            <person name="Vezzulli S."/>
            <person name="Reid J."/>
            <person name="Malacarne G."/>
            <person name="Iliev D."/>
            <person name="Coppola G."/>
            <person name="Wardell B."/>
            <person name="Micheletti D."/>
            <person name="Macalma T."/>
            <person name="Facci M."/>
            <person name="Mitchell J.T."/>
            <person name="Perazzolli M."/>
            <person name="Eldredge G."/>
            <person name="Gatto P."/>
            <person name="Oyzerski R."/>
            <person name="Moretto M."/>
            <person name="Gutin N."/>
            <person name="Stefanini M."/>
            <person name="Chen Y."/>
            <person name="Segala C."/>
            <person name="Davenport C."/>
            <person name="Dematte L."/>
            <person name="Mraz A."/>
            <person name="Battilana J."/>
            <person name="Stormo K."/>
            <person name="Costa F."/>
            <person name="Tao Q."/>
            <person name="Si-Ammour A."/>
            <person name="Harkins T."/>
            <person name="Lackey A."/>
            <person name="Perbost C."/>
            <person name="Taillon B."/>
            <person name="Stella A."/>
            <person name="Solovyev V."/>
            <person name="Fawcett J.A."/>
            <person name="Sterck L."/>
            <person name="Vandepoele K."/>
            <person name="Grando S.M."/>
            <person name="Toppo S."/>
            <person name="Moser C."/>
            <person name="Lanchbury J."/>
            <person name="Bogden R."/>
            <person name="Skolnick M."/>
            <person name="Sgaramella V."/>
            <person name="Bhatnagar S.K."/>
            <person name="Fontana P."/>
            <person name="Gutin A."/>
            <person name="Van de Peer Y."/>
            <person name="Salamini F."/>
            <person name="Viola R."/>
        </authorList>
    </citation>
    <scope>NUCLEOTIDE SEQUENCE</scope>
</reference>
<dbReference type="EMBL" id="AM434112">
    <property type="protein sequence ID" value="CAN73744.1"/>
    <property type="molecule type" value="Genomic_DNA"/>
</dbReference>
<gene>
    <name evidence="1" type="ORF">VITISV_020186</name>
</gene>
<accession>A5ASR6</accession>
<name>A5ASR6_VITVI</name>
<organism evidence="1">
    <name type="scientific">Vitis vinifera</name>
    <name type="common">Grape</name>
    <dbReference type="NCBI Taxonomy" id="29760"/>
    <lineage>
        <taxon>Eukaryota</taxon>
        <taxon>Viridiplantae</taxon>
        <taxon>Streptophyta</taxon>
        <taxon>Embryophyta</taxon>
        <taxon>Tracheophyta</taxon>
        <taxon>Spermatophyta</taxon>
        <taxon>Magnoliopsida</taxon>
        <taxon>eudicotyledons</taxon>
        <taxon>Gunneridae</taxon>
        <taxon>Pentapetalae</taxon>
        <taxon>rosids</taxon>
        <taxon>Vitales</taxon>
        <taxon>Vitaceae</taxon>
        <taxon>Viteae</taxon>
        <taxon>Vitis</taxon>
    </lineage>
</organism>
<dbReference type="AlphaFoldDB" id="A5ASR6"/>
<sequence length="113" mass="12786">MAFARQLHPAHFHPGRNSIRVGIPSGCRHFHPDVSHSESSYHHLHPAPHLPPDDIWNSGSGWERRRFNFIRQTYPDGKGGVSTSSISHVRILHGVYLDHSKLKTECCTTVVFS</sequence>